<dbReference type="Proteomes" id="UP001500456">
    <property type="component" value="Unassembled WGS sequence"/>
</dbReference>
<organism evidence="2 3">
    <name type="scientific">Streptomyces plumbiresistens</name>
    <dbReference type="NCBI Taxonomy" id="511811"/>
    <lineage>
        <taxon>Bacteria</taxon>
        <taxon>Bacillati</taxon>
        <taxon>Actinomycetota</taxon>
        <taxon>Actinomycetes</taxon>
        <taxon>Kitasatosporales</taxon>
        <taxon>Streptomycetaceae</taxon>
        <taxon>Streptomyces</taxon>
    </lineage>
</organism>
<accession>A0ABP7STG2</accession>
<evidence type="ECO:0000256" key="1">
    <source>
        <dbReference type="SAM" id="MobiDB-lite"/>
    </source>
</evidence>
<gene>
    <name evidence="2" type="ORF">GCM10022232_69030</name>
</gene>
<proteinExistence type="predicted"/>
<protein>
    <recommendedName>
        <fullName evidence="4">FtsK domain-containing protein</fullName>
    </recommendedName>
</protein>
<dbReference type="RefSeq" id="WP_345568785.1">
    <property type="nucleotide sequence ID" value="NZ_BAAAZX010000024.1"/>
</dbReference>
<reference evidence="3" key="1">
    <citation type="journal article" date="2019" name="Int. J. Syst. Evol. Microbiol.">
        <title>The Global Catalogue of Microorganisms (GCM) 10K type strain sequencing project: providing services to taxonomists for standard genome sequencing and annotation.</title>
        <authorList>
            <consortium name="The Broad Institute Genomics Platform"/>
            <consortium name="The Broad Institute Genome Sequencing Center for Infectious Disease"/>
            <person name="Wu L."/>
            <person name="Ma J."/>
        </authorList>
    </citation>
    <scope>NUCLEOTIDE SEQUENCE [LARGE SCALE GENOMIC DNA]</scope>
    <source>
        <strain evidence="3">JCM 16924</strain>
    </source>
</reference>
<evidence type="ECO:0000313" key="3">
    <source>
        <dbReference type="Proteomes" id="UP001500456"/>
    </source>
</evidence>
<sequence length="406" mass="44585">MTVYLCLAAAAGAWFYLRYRLRLWKATRDARRAIVAGQAAKEREAARRTPTQRLHAVLPDAALARLFRWTPEGRIRPTVRIARRGLFGRYERIRPDQHIMVVGFTGSGKSSALRVLAAWALSNSCWSLEAWDGKWGASVRAYRGKCPVLDTMDAIEARLADLVARELPARALMAEPPHLAIIMDESRLLNELSAAGMRDLVTVIQTGRELGVHLWFGLQDPKTDSVPSEIRDQFSAKLVHQLQTREAAQVALKELVAAGWAPHRLMRSGQMLIWTPVRAMSAPRVVYGLWLSAGRLAALERQGPYVAPEFAPPVDLHKGVAPVAHAFDLGGPAQHATRNARTDEFAEAIERALLGGPAGVREIARATGRNPGSVHRKITQLAARGQVEATPDGFALPPAQEEGTSQ</sequence>
<dbReference type="InterPro" id="IPR036390">
    <property type="entry name" value="WH_DNA-bd_sf"/>
</dbReference>
<feature type="region of interest" description="Disordered" evidence="1">
    <location>
        <begin position="385"/>
        <end position="406"/>
    </location>
</feature>
<dbReference type="Gene3D" id="3.40.50.300">
    <property type="entry name" value="P-loop containing nucleotide triphosphate hydrolases"/>
    <property type="match status" value="1"/>
</dbReference>
<dbReference type="SUPFAM" id="SSF46785">
    <property type="entry name" value="Winged helix' DNA-binding domain"/>
    <property type="match status" value="1"/>
</dbReference>
<keyword evidence="3" id="KW-1185">Reference proteome</keyword>
<evidence type="ECO:0000313" key="2">
    <source>
        <dbReference type="EMBL" id="GAA4016089.1"/>
    </source>
</evidence>
<dbReference type="InterPro" id="IPR027417">
    <property type="entry name" value="P-loop_NTPase"/>
</dbReference>
<evidence type="ECO:0008006" key="4">
    <source>
        <dbReference type="Google" id="ProtNLM"/>
    </source>
</evidence>
<dbReference type="SUPFAM" id="SSF52540">
    <property type="entry name" value="P-loop containing nucleoside triphosphate hydrolases"/>
    <property type="match status" value="1"/>
</dbReference>
<comment type="caution">
    <text evidence="2">The sequence shown here is derived from an EMBL/GenBank/DDBJ whole genome shotgun (WGS) entry which is preliminary data.</text>
</comment>
<name>A0ABP7STG2_9ACTN</name>
<dbReference type="EMBL" id="BAAAZX010000024">
    <property type="protein sequence ID" value="GAA4016089.1"/>
    <property type="molecule type" value="Genomic_DNA"/>
</dbReference>
<dbReference type="CDD" id="cd01127">
    <property type="entry name" value="TrwB_TraG_TraD_VirD4"/>
    <property type="match status" value="1"/>
</dbReference>